<evidence type="ECO:0000256" key="7">
    <source>
        <dbReference type="SAM" id="MobiDB-lite"/>
    </source>
</evidence>
<evidence type="ECO:0000256" key="1">
    <source>
        <dbReference type="ARBA" id="ARBA00004167"/>
    </source>
</evidence>
<dbReference type="PANTHER" id="PTHR43327:SF2">
    <property type="entry name" value="MODULATOR OF FTSH PROTEASE HFLK"/>
    <property type="match status" value="1"/>
</dbReference>
<dbReference type="GO" id="GO:0006508">
    <property type="term" value="P:proteolysis"/>
    <property type="evidence" value="ECO:0007669"/>
    <property type="project" value="UniProtKB-KW"/>
</dbReference>
<gene>
    <name evidence="9" type="primary">hflK</name>
    <name evidence="9" type="ordered locus">TERTU_3556</name>
</gene>
<feature type="domain" description="Band 7" evidence="8">
    <location>
        <begin position="79"/>
        <end position="239"/>
    </location>
</feature>
<dbReference type="STRING" id="377629.TERTU_3556"/>
<dbReference type="RefSeq" id="WP_015819767.1">
    <property type="nucleotide sequence ID" value="NC_012997.1"/>
</dbReference>
<dbReference type="eggNOG" id="COG0330">
    <property type="taxonomic scope" value="Bacteria"/>
</dbReference>
<evidence type="ECO:0000256" key="2">
    <source>
        <dbReference type="ARBA" id="ARBA00006971"/>
    </source>
</evidence>
<dbReference type="CDD" id="cd03404">
    <property type="entry name" value="SPFH_HflK"/>
    <property type="match status" value="1"/>
</dbReference>
<comment type="subcellular location">
    <subcellularLocation>
        <location evidence="1">Membrane</location>
        <topology evidence="1">Single-pass membrane protein</topology>
    </subcellularLocation>
</comment>
<keyword evidence="3 6" id="KW-0812">Transmembrane</keyword>
<dbReference type="EMBL" id="CP001614">
    <property type="protein sequence ID" value="ACR13652.1"/>
    <property type="molecule type" value="Genomic_DNA"/>
</dbReference>
<keyword evidence="9" id="KW-0645">Protease</keyword>
<keyword evidence="4 6" id="KW-1133">Transmembrane helix</keyword>
<protein>
    <recommendedName>
        <fullName evidence="6">Protein HflK</fullName>
    </recommendedName>
</protein>
<evidence type="ECO:0000256" key="6">
    <source>
        <dbReference type="RuleBase" id="RU364113"/>
    </source>
</evidence>
<dbReference type="GO" id="GO:0008233">
    <property type="term" value="F:peptidase activity"/>
    <property type="evidence" value="ECO:0007669"/>
    <property type="project" value="UniProtKB-KW"/>
</dbReference>
<dbReference type="SMART" id="SM00244">
    <property type="entry name" value="PHB"/>
    <property type="match status" value="1"/>
</dbReference>
<comment type="similarity">
    <text evidence="2 6">Belongs to the band 7/mec-2 family. HflK subfamily.</text>
</comment>
<dbReference type="InterPro" id="IPR020980">
    <property type="entry name" value="Membrane_HflK_N"/>
</dbReference>
<comment type="function">
    <text evidence="6">HflC and HflK could encode or regulate a protease.</text>
</comment>
<dbReference type="Gene3D" id="3.30.479.30">
    <property type="entry name" value="Band 7 domain"/>
    <property type="match status" value="1"/>
</dbReference>
<dbReference type="Pfam" id="PF01145">
    <property type="entry name" value="Band_7"/>
    <property type="match status" value="1"/>
</dbReference>
<dbReference type="Proteomes" id="UP000009080">
    <property type="component" value="Chromosome"/>
</dbReference>
<dbReference type="HOGENOM" id="CLU_039173_1_0_6"/>
<dbReference type="PANTHER" id="PTHR43327">
    <property type="entry name" value="STOMATIN-LIKE PROTEIN 2, MITOCHONDRIAL"/>
    <property type="match status" value="1"/>
</dbReference>
<evidence type="ECO:0000256" key="5">
    <source>
        <dbReference type="ARBA" id="ARBA00023136"/>
    </source>
</evidence>
<dbReference type="PRINTS" id="PR00721">
    <property type="entry name" value="STOMATIN"/>
</dbReference>
<comment type="subunit">
    <text evidence="6">HflC and HflK may interact to form a multimeric complex.</text>
</comment>
<dbReference type="InterPro" id="IPR010201">
    <property type="entry name" value="HflK"/>
</dbReference>
<name>C5BRH5_TERTT</name>
<dbReference type="GO" id="GO:0016020">
    <property type="term" value="C:membrane"/>
    <property type="evidence" value="ECO:0007669"/>
    <property type="project" value="UniProtKB-SubCell"/>
</dbReference>
<accession>C5BRH5</accession>
<dbReference type="InterPro" id="IPR001107">
    <property type="entry name" value="Band_7"/>
</dbReference>
<evidence type="ECO:0000313" key="10">
    <source>
        <dbReference type="Proteomes" id="UP000009080"/>
    </source>
</evidence>
<keyword evidence="9" id="KW-0378">Hydrolase</keyword>
<evidence type="ECO:0000313" key="9">
    <source>
        <dbReference type="EMBL" id="ACR13652.1"/>
    </source>
</evidence>
<reference evidence="9 10" key="1">
    <citation type="journal article" date="2009" name="PLoS ONE">
        <title>The complete genome of Teredinibacter turnerae T7901: an intracellular endosymbiont of marine wood-boring bivalves (shipworms).</title>
        <authorList>
            <person name="Yang J.C."/>
            <person name="Madupu R."/>
            <person name="Durkin A.S."/>
            <person name="Ekborg N.A."/>
            <person name="Pedamallu C.S."/>
            <person name="Hostetler J.B."/>
            <person name="Radune D."/>
            <person name="Toms B.S."/>
            <person name="Henrissat B."/>
            <person name="Coutinho P.M."/>
            <person name="Schwarz S."/>
            <person name="Field L."/>
            <person name="Trindade-Silva A.E."/>
            <person name="Soares C.A.G."/>
            <person name="Elshahawi S."/>
            <person name="Hanora A."/>
            <person name="Schmidt E.W."/>
            <person name="Haygood M.G."/>
            <person name="Posfai J."/>
            <person name="Benner J."/>
            <person name="Madinger C."/>
            <person name="Nove J."/>
            <person name="Anton B."/>
            <person name="Chaudhary K."/>
            <person name="Foster J."/>
            <person name="Holman A."/>
            <person name="Kumar S."/>
            <person name="Lessard P.A."/>
            <person name="Luyten Y.A."/>
            <person name="Slatko B."/>
            <person name="Wood N."/>
            <person name="Wu B."/>
            <person name="Teplitski M."/>
            <person name="Mougous J.D."/>
            <person name="Ward N."/>
            <person name="Eisen J.A."/>
            <person name="Badger J.H."/>
            <person name="Distel D.L."/>
        </authorList>
    </citation>
    <scope>NUCLEOTIDE SEQUENCE [LARGE SCALE GENOMIC DNA]</scope>
    <source>
        <strain evidence="10">ATCC 39867 / T7901</strain>
    </source>
</reference>
<proteinExistence type="inferred from homology"/>
<keyword evidence="5 6" id="KW-0472">Membrane</keyword>
<dbReference type="InterPro" id="IPR001972">
    <property type="entry name" value="Stomatin_HflK_fam"/>
</dbReference>
<evidence type="ECO:0000259" key="8">
    <source>
        <dbReference type="SMART" id="SM00244"/>
    </source>
</evidence>
<organism evidence="9 10">
    <name type="scientific">Teredinibacter turnerae (strain ATCC 39867 / T7901)</name>
    <dbReference type="NCBI Taxonomy" id="377629"/>
    <lineage>
        <taxon>Bacteria</taxon>
        <taxon>Pseudomonadati</taxon>
        <taxon>Pseudomonadota</taxon>
        <taxon>Gammaproteobacteria</taxon>
        <taxon>Cellvibrionales</taxon>
        <taxon>Cellvibrionaceae</taxon>
        <taxon>Teredinibacter</taxon>
    </lineage>
</organism>
<keyword evidence="10" id="KW-1185">Reference proteome</keyword>
<feature type="region of interest" description="Disordered" evidence="7">
    <location>
        <begin position="1"/>
        <end position="30"/>
    </location>
</feature>
<dbReference type="NCBIfam" id="TIGR01933">
    <property type="entry name" value="hflK"/>
    <property type="match status" value="1"/>
</dbReference>
<dbReference type="Pfam" id="PF12221">
    <property type="entry name" value="HflK_N"/>
    <property type="match status" value="1"/>
</dbReference>
<evidence type="ECO:0000256" key="3">
    <source>
        <dbReference type="ARBA" id="ARBA00022692"/>
    </source>
</evidence>
<dbReference type="InterPro" id="IPR036013">
    <property type="entry name" value="Band_7/SPFH_dom_sf"/>
</dbReference>
<feature type="transmembrane region" description="Helical" evidence="6">
    <location>
        <begin position="60"/>
        <end position="84"/>
    </location>
</feature>
<dbReference type="AlphaFoldDB" id="C5BRH5"/>
<sequence>MAWNEPGGNKDPWGGGNRGNNDGPPDLDEALKNLQKTLGGLFGGKKAGNTGGSSGGTSGFGWTLVALALIAFLLIYGFLGAGIVNEQERAVVLRLGVYNQTLQPGFRWNPPLIDKVYPVNVTKVRQWSTSEQMLTKDLNIVDIKLSVQYIISDAQEFVLRVRDPESSLKQATNSALRHVAGSTLMHDILTEGRERVAYEIQDRLQAYLNAYQTGISVEKVNIEDSNPPREVQDAFDDVIKAREDEERYKNQAQTYANGILPEARGAAQRVIEEATAYKEQVIAKAEGEAKRFEYLLNEYKKAPEVTRQRLYLDAVEDVMSNASKVLVDVEGGNNMLYLPLDKIVNTSQQATSRGLSSSEMDQVVNDVMDQLRREAAINSRRREGR</sequence>
<dbReference type="InterPro" id="IPR050710">
    <property type="entry name" value="Band7/mec-2_domain"/>
</dbReference>
<dbReference type="OrthoDB" id="9779595at2"/>
<dbReference type="SUPFAM" id="SSF117892">
    <property type="entry name" value="Band 7/SPFH domain"/>
    <property type="match status" value="1"/>
</dbReference>
<dbReference type="KEGG" id="ttu:TERTU_3556"/>
<evidence type="ECO:0000256" key="4">
    <source>
        <dbReference type="ARBA" id="ARBA00022989"/>
    </source>
</evidence>